<keyword evidence="1" id="KW-1133">Transmembrane helix</keyword>
<accession>A0A0E9TXM4</accession>
<name>A0A0E9TXM4_ANGAN</name>
<protein>
    <submittedName>
        <fullName evidence="2">Uncharacterized protein</fullName>
    </submittedName>
</protein>
<feature type="transmembrane region" description="Helical" evidence="1">
    <location>
        <begin position="14"/>
        <end position="30"/>
    </location>
</feature>
<evidence type="ECO:0000256" key="1">
    <source>
        <dbReference type="SAM" id="Phobius"/>
    </source>
</evidence>
<evidence type="ECO:0000313" key="2">
    <source>
        <dbReference type="EMBL" id="JAH58419.1"/>
    </source>
</evidence>
<reference evidence="2" key="1">
    <citation type="submission" date="2014-11" db="EMBL/GenBank/DDBJ databases">
        <authorList>
            <person name="Amaro Gonzalez C."/>
        </authorList>
    </citation>
    <scope>NUCLEOTIDE SEQUENCE</scope>
</reference>
<organism evidence="2">
    <name type="scientific">Anguilla anguilla</name>
    <name type="common">European freshwater eel</name>
    <name type="synonym">Muraena anguilla</name>
    <dbReference type="NCBI Taxonomy" id="7936"/>
    <lineage>
        <taxon>Eukaryota</taxon>
        <taxon>Metazoa</taxon>
        <taxon>Chordata</taxon>
        <taxon>Craniata</taxon>
        <taxon>Vertebrata</taxon>
        <taxon>Euteleostomi</taxon>
        <taxon>Actinopterygii</taxon>
        <taxon>Neopterygii</taxon>
        <taxon>Teleostei</taxon>
        <taxon>Anguilliformes</taxon>
        <taxon>Anguillidae</taxon>
        <taxon>Anguilla</taxon>
    </lineage>
</organism>
<reference evidence="2" key="2">
    <citation type="journal article" date="2015" name="Fish Shellfish Immunol.">
        <title>Early steps in the European eel (Anguilla anguilla)-Vibrio vulnificus interaction in the gills: Role of the RtxA13 toxin.</title>
        <authorList>
            <person name="Callol A."/>
            <person name="Pajuelo D."/>
            <person name="Ebbesson L."/>
            <person name="Teles M."/>
            <person name="MacKenzie S."/>
            <person name="Amaro C."/>
        </authorList>
    </citation>
    <scope>NUCLEOTIDE SEQUENCE</scope>
</reference>
<keyword evidence="1" id="KW-0812">Transmembrane</keyword>
<dbReference type="AlphaFoldDB" id="A0A0E9TXM4"/>
<proteinExistence type="predicted"/>
<sequence>MTVQLSVNHYSTRIKFRSLFCVFMVLSFVFL</sequence>
<dbReference type="EMBL" id="GBXM01050158">
    <property type="protein sequence ID" value="JAH58419.1"/>
    <property type="molecule type" value="Transcribed_RNA"/>
</dbReference>
<keyword evidence="1" id="KW-0472">Membrane</keyword>